<dbReference type="AlphaFoldDB" id="A0A3M6QG64"/>
<dbReference type="EMBL" id="RDQL01000003">
    <property type="protein sequence ID" value="RMX01701.1"/>
    <property type="molecule type" value="Genomic_DNA"/>
</dbReference>
<accession>A0A3M6QEF4</accession>
<proteinExistence type="predicted"/>
<dbReference type="InterPro" id="IPR027417">
    <property type="entry name" value="P-loop_NTPase"/>
</dbReference>
<dbReference type="InterPro" id="IPR052705">
    <property type="entry name" value="Gliding_Motility_GTPase"/>
</dbReference>
<accession>A0A3M6QG64</accession>
<evidence type="ECO:0000313" key="3">
    <source>
        <dbReference type="EMBL" id="RMX10889.1"/>
    </source>
</evidence>
<evidence type="ECO:0000313" key="6">
    <source>
        <dbReference type="Proteomes" id="UP000281171"/>
    </source>
</evidence>
<comment type="caution">
    <text evidence="2">The sequence shown here is derived from an EMBL/GenBank/DDBJ whole genome shotgun (WGS) entry which is preliminary data.</text>
</comment>
<dbReference type="PANTHER" id="PTHR42708:SF1">
    <property type="entry name" value="GLIDING MOTILITY PROTEIN MGLA"/>
    <property type="match status" value="1"/>
</dbReference>
<evidence type="ECO:0000313" key="1">
    <source>
        <dbReference type="EMBL" id="RMX01407.1"/>
    </source>
</evidence>
<dbReference type="EMBL" id="RDQM01000001">
    <property type="protein sequence ID" value="RMX01407.1"/>
    <property type="molecule type" value="Genomic_DNA"/>
</dbReference>
<gene>
    <name evidence="3" type="ORF">EBQ24_03070</name>
    <name evidence="2" type="ORF">EBQ25_03345</name>
    <name evidence="1" type="ORF">EBQ26_01125</name>
</gene>
<accession>A0A3M6R7Y2</accession>
<protein>
    <submittedName>
        <fullName evidence="2">ATP-binding protein</fullName>
    </submittedName>
</protein>
<organism evidence="2 4">
    <name type="scientific">Allofranklinella schreckenbergeri</name>
    <dbReference type="NCBI Taxonomy" id="1076744"/>
    <lineage>
        <taxon>Bacteria</taxon>
        <taxon>Pseudomonadati</taxon>
        <taxon>Pseudomonadota</taxon>
        <taxon>Betaproteobacteria</taxon>
        <taxon>Burkholderiales</taxon>
        <taxon>Comamonadaceae</taxon>
        <taxon>Allofranklinella</taxon>
    </lineage>
</organism>
<reference evidence="4 5" key="1">
    <citation type="submission" date="2018-10" db="EMBL/GenBank/DDBJ databases">
        <title>Comamonadaceae CDC group NO-1 genome sequencing and assembly.</title>
        <authorList>
            <person name="Bernier A.-M."/>
            <person name="Bernard K."/>
        </authorList>
    </citation>
    <scope>NUCLEOTIDE SEQUENCE [LARGE SCALE GENOMIC DNA]</scope>
    <source>
        <strain evidence="2 4">NML161473</strain>
        <strain evidence="3 6">NML180581</strain>
        <strain evidence="1 5">NML970147</strain>
    </source>
</reference>
<dbReference type="Proteomes" id="UP000267035">
    <property type="component" value="Unassembled WGS sequence"/>
</dbReference>
<sequence length="181" mass="19679">MPNTYKIVFAGPVGAGKTTAIRTLSDIEVVSTEANASDEIRLLKQTTTVAMDYGLMKLASGDQVRLYGTPGQKRFDFMWEILTENALGMVLMLNGSAKDPVADLRLYVDEFREFIDQTALVVGVTHTDVSGPQPRLELSKALGEMGLPPTVMDIDARSRPHMAALVKSLIFSIDPFNGSNG</sequence>
<keyword evidence="4" id="KW-1185">Reference proteome</keyword>
<dbReference type="Gene3D" id="3.40.50.300">
    <property type="entry name" value="P-loop containing nucleotide triphosphate hydrolases"/>
    <property type="match status" value="1"/>
</dbReference>
<dbReference type="GO" id="GO:0005524">
    <property type="term" value="F:ATP binding"/>
    <property type="evidence" value="ECO:0007669"/>
    <property type="project" value="UniProtKB-KW"/>
</dbReference>
<dbReference type="PANTHER" id="PTHR42708">
    <property type="entry name" value="ATP/GTP-BINDING PROTEIN-RELATED"/>
    <property type="match status" value="1"/>
</dbReference>
<name>A0A3M6QG64_9BURK</name>
<dbReference type="Proteomes" id="UP000267521">
    <property type="component" value="Unassembled WGS sequence"/>
</dbReference>
<evidence type="ECO:0000313" key="4">
    <source>
        <dbReference type="Proteomes" id="UP000267035"/>
    </source>
</evidence>
<evidence type="ECO:0000313" key="5">
    <source>
        <dbReference type="Proteomes" id="UP000267521"/>
    </source>
</evidence>
<evidence type="ECO:0000313" key="2">
    <source>
        <dbReference type="EMBL" id="RMX01701.1"/>
    </source>
</evidence>
<dbReference type="SUPFAM" id="SSF52540">
    <property type="entry name" value="P-loop containing nucleoside triphosphate hydrolases"/>
    <property type="match status" value="1"/>
</dbReference>
<dbReference type="CDD" id="cd00882">
    <property type="entry name" value="Ras_like_GTPase"/>
    <property type="match status" value="1"/>
</dbReference>
<keyword evidence="2" id="KW-0547">Nucleotide-binding</keyword>
<dbReference type="EMBL" id="RDQK01000006">
    <property type="protein sequence ID" value="RMX10889.1"/>
    <property type="molecule type" value="Genomic_DNA"/>
</dbReference>
<dbReference type="RefSeq" id="WP_122237177.1">
    <property type="nucleotide sequence ID" value="NZ_RDQK01000006.1"/>
</dbReference>
<keyword evidence="2" id="KW-0067">ATP-binding</keyword>
<dbReference type="Proteomes" id="UP000281171">
    <property type="component" value="Unassembled WGS sequence"/>
</dbReference>